<evidence type="ECO:0000256" key="5">
    <source>
        <dbReference type="ARBA" id="ARBA00022989"/>
    </source>
</evidence>
<name>A0ABV1GE01_9FIRM</name>
<reference evidence="9 10" key="1">
    <citation type="submission" date="2024-03" db="EMBL/GenBank/DDBJ databases">
        <title>Human intestinal bacterial collection.</title>
        <authorList>
            <person name="Pauvert C."/>
            <person name="Hitch T.C.A."/>
            <person name="Clavel T."/>
        </authorList>
    </citation>
    <scope>NUCLEOTIDE SEQUENCE [LARGE SCALE GENOMIC DNA]</scope>
    <source>
        <strain evidence="9 10">CLA-JM-H11</strain>
    </source>
</reference>
<dbReference type="RefSeq" id="WP_349215490.1">
    <property type="nucleotide sequence ID" value="NZ_JBBMFA010000080.1"/>
</dbReference>
<keyword evidence="4 7" id="KW-0812">Transmembrane</keyword>
<dbReference type="Pfam" id="PF00892">
    <property type="entry name" value="EamA"/>
    <property type="match status" value="2"/>
</dbReference>
<keyword evidence="10" id="KW-1185">Reference proteome</keyword>
<evidence type="ECO:0000313" key="10">
    <source>
        <dbReference type="Proteomes" id="UP001477672"/>
    </source>
</evidence>
<keyword evidence="6 7" id="KW-0472">Membrane</keyword>
<dbReference type="InterPro" id="IPR037185">
    <property type="entry name" value="EmrE-like"/>
</dbReference>
<feature type="transmembrane region" description="Helical" evidence="7">
    <location>
        <begin position="245"/>
        <end position="265"/>
    </location>
</feature>
<comment type="subcellular location">
    <subcellularLocation>
        <location evidence="1">Cell membrane</location>
        <topology evidence="1">Multi-pass membrane protein</topology>
    </subcellularLocation>
</comment>
<feature type="transmembrane region" description="Helical" evidence="7">
    <location>
        <begin position="157"/>
        <end position="173"/>
    </location>
</feature>
<feature type="domain" description="EamA" evidence="8">
    <location>
        <begin position="154"/>
        <end position="286"/>
    </location>
</feature>
<proteinExistence type="inferred from homology"/>
<protein>
    <submittedName>
        <fullName evidence="9">DMT family transporter</fullName>
    </submittedName>
</protein>
<evidence type="ECO:0000313" key="9">
    <source>
        <dbReference type="EMBL" id="MEQ2520050.1"/>
    </source>
</evidence>
<dbReference type="InterPro" id="IPR000620">
    <property type="entry name" value="EamA_dom"/>
</dbReference>
<evidence type="ECO:0000256" key="4">
    <source>
        <dbReference type="ARBA" id="ARBA00022692"/>
    </source>
</evidence>
<accession>A0ABV1GE01</accession>
<evidence type="ECO:0000256" key="3">
    <source>
        <dbReference type="ARBA" id="ARBA00022475"/>
    </source>
</evidence>
<evidence type="ECO:0000259" key="8">
    <source>
        <dbReference type="Pfam" id="PF00892"/>
    </source>
</evidence>
<dbReference type="PANTHER" id="PTHR42920:SF5">
    <property type="entry name" value="EAMA DOMAIN-CONTAINING PROTEIN"/>
    <property type="match status" value="1"/>
</dbReference>
<dbReference type="SUPFAM" id="SSF103481">
    <property type="entry name" value="Multidrug resistance efflux transporter EmrE"/>
    <property type="match status" value="2"/>
</dbReference>
<dbReference type="EMBL" id="JBBMFA010000080">
    <property type="protein sequence ID" value="MEQ2520050.1"/>
    <property type="molecule type" value="Genomic_DNA"/>
</dbReference>
<comment type="similarity">
    <text evidence="2">Belongs to the EamA transporter family.</text>
</comment>
<organism evidence="9 10">
    <name type="scientific">Ruthenibacterium intestinale</name>
    <dbReference type="NCBI Taxonomy" id="3133163"/>
    <lineage>
        <taxon>Bacteria</taxon>
        <taxon>Bacillati</taxon>
        <taxon>Bacillota</taxon>
        <taxon>Clostridia</taxon>
        <taxon>Eubacteriales</taxon>
        <taxon>Oscillospiraceae</taxon>
        <taxon>Ruthenibacterium</taxon>
    </lineage>
</organism>
<feature type="transmembrane region" description="Helical" evidence="7">
    <location>
        <begin position="210"/>
        <end position="233"/>
    </location>
</feature>
<dbReference type="Proteomes" id="UP001477672">
    <property type="component" value="Unassembled WGS sequence"/>
</dbReference>
<keyword evidence="5 7" id="KW-1133">Transmembrane helix</keyword>
<gene>
    <name evidence="9" type="ORF">WMO24_06370</name>
</gene>
<sequence length="290" mass="31250">MNRKKWKGNLLLLLTALIWGAAFVAQSAGMEQNGPFTFNTIRMILGGIVLIPCIALFDKMRHVRLGWRSEDKNLWVGGCLCGVALFTGATLQQFGIQYTSAGKAGFITALYVIFVPLCRLFAGKRPGKLLWGSVALAAAGMYLLCMDGSLALSKGDVLVLLGAFGFTAHILIIDHFSQKVDGVRMSCIQFFVAGALSLVCMFLFEAPSVPAILSAWAPILYAGFLSCGVAYTLQVVAQKDTDPTVASLILCLESVFAVLFGWLLLGETLSMKELLGCILMFVAIVLAQFA</sequence>
<feature type="transmembrane region" description="Helical" evidence="7">
    <location>
        <begin position="185"/>
        <end position="204"/>
    </location>
</feature>
<evidence type="ECO:0000256" key="7">
    <source>
        <dbReference type="SAM" id="Phobius"/>
    </source>
</evidence>
<dbReference type="PANTHER" id="PTHR42920">
    <property type="entry name" value="OS03G0707200 PROTEIN-RELATED"/>
    <property type="match status" value="1"/>
</dbReference>
<evidence type="ECO:0000256" key="6">
    <source>
        <dbReference type="ARBA" id="ARBA00023136"/>
    </source>
</evidence>
<dbReference type="InterPro" id="IPR051258">
    <property type="entry name" value="Diverse_Substrate_Transporter"/>
</dbReference>
<feature type="transmembrane region" description="Helical" evidence="7">
    <location>
        <begin position="73"/>
        <end position="92"/>
    </location>
</feature>
<feature type="transmembrane region" description="Helical" evidence="7">
    <location>
        <begin position="37"/>
        <end position="57"/>
    </location>
</feature>
<evidence type="ECO:0000256" key="1">
    <source>
        <dbReference type="ARBA" id="ARBA00004651"/>
    </source>
</evidence>
<comment type="caution">
    <text evidence="9">The sequence shown here is derived from an EMBL/GenBank/DDBJ whole genome shotgun (WGS) entry which is preliminary data.</text>
</comment>
<feature type="transmembrane region" description="Helical" evidence="7">
    <location>
        <begin position="129"/>
        <end position="151"/>
    </location>
</feature>
<evidence type="ECO:0000256" key="2">
    <source>
        <dbReference type="ARBA" id="ARBA00007362"/>
    </source>
</evidence>
<keyword evidence="3" id="KW-1003">Cell membrane</keyword>
<feature type="domain" description="EamA" evidence="8">
    <location>
        <begin position="7"/>
        <end position="144"/>
    </location>
</feature>
<feature type="transmembrane region" description="Helical" evidence="7">
    <location>
        <begin position="104"/>
        <end position="122"/>
    </location>
</feature>